<sequence>MVFIRLNEHLTVNTEYIVKVKWKVSGDDDELSASVFLTGNDKNEVVAVKGEPAYKLWDIFHANEEYPHGQLHDKRDVLPSSVTRRLRREW</sequence>
<accession>A0AA96WE41</accession>
<dbReference type="RefSeq" id="WP_316435326.1">
    <property type="nucleotide sequence ID" value="NZ_CP053586.1"/>
</dbReference>
<dbReference type="AlphaFoldDB" id="A0AA96WE41"/>
<gene>
    <name evidence="1" type="ORF">HJG54_12655</name>
</gene>
<dbReference type="EMBL" id="CP053586">
    <property type="protein sequence ID" value="WNZ23618.1"/>
    <property type="molecule type" value="Genomic_DNA"/>
</dbReference>
<reference evidence="1" key="1">
    <citation type="submission" date="2020-05" db="EMBL/GenBank/DDBJ databases">
        <authorList>
            <person name="Zhu T."/>
            <person name="Keshari N."/>
            <person name="Lu X."/>
        </authorList>
    </citation>
    <scope>NUCLEOTIDE SEQUENCE</scope>
    <source>
        <strain evidence="1">NK1-12</strain>
    </source>
</reference>
<protein>
    <submittedName>
        <fullName evidence="1">Uncharacterized protein</fullName>
    </submittedName>
</protein>
<evidence type="ECO:0000313" key="1">
    <source>
        <dbReference type="EMBL" id="WNZ23618.1"/>
    </source>
</evidence>
<name>A0AA96WE41_9CYAN</name>
<organism evidence="1">
    <name type="scientific">Leptolyngbya sp. NK1-12</name>
    <dbReference type="NCBI Taxonomy" id="2547451"/>
    <lineage>
        <taxon>Bacteria</taxon>
        <taxon>Bacillati</taxon>
        <taxon>Cyanobacteriota</taxon>
        <taxon>Cyanophyceae</taxon>
        <taxon>Leptolyngbyales</taxon>
        <taxon>Leptolyngbyaceae</taxon>
        <taxon>Leptolyngbya group</taxon>
        <taxon>Leptolyngbya</taxon>
    </lineage>
</organism>
<proteinExistence type="predicted"/>